<dbReference type="STRING" id="1330018.A0A167LMC6"/>
<comment type="catalytic activity">
    <reaction evidence="10">
        <text>N-terminal L-alanyl-L-prolyl-L-lysyl-[protein] + 3 S-adenosyl-L-methionine = N-terminal N,N,N-trimethyl-L-alanyl-L-prolyl-L-lysyl-[protein] + 3 S-adenosyl-L-homocysteine + 3 H(+)</text>
        <dbReference type="Rhea" id="RHEA:54712"/>
        <dbReference type="Rhea" id="RHEA-COMP:13785"/>
        <dbReference type="Rhea" id="RHEA-COMP:13971"/>
        <dbReference type="ChEBI" id="CHEBI:15378"/>
        <dbReference type="ChEBI" id="CHEBI:57856"/>
        <dbReference type="ChEBI" id="CHEBI:59789"/>
        <dbReference type="ChEBI" id="CHEBI:138057"/>
        <dbReference type="ChEBI" id="CHEBI:138315"/>
        <dbReference type="EC" id="2.1.1.244"/>
    </reaction>
</comment>
<evidence type="ECO:0000256" key="5">
    <source>
        <dbReference type="ARBA" id="ARBA00039112"/>
    </source>
</evidence>
<comment type="similarity">
    <text evidence="1">Belongs to the methyltransferase superfamily. NTM1 family.</text>
</comment>
<evidence type="ECO:0000256" key="1">
    <source>
        <dbReference type="ARBA" id="ARBA00009059"/>
    </source>
</evidence>
<dbReference type="OrthoDB" id="1298661at2759"/>
<keyword evidence="13" id="KW-1185">Reference proteome</keyword>
<keyword evidence="2" id="KW-0489">Methyltransferase</keyword>
<protein>
    <recommendedName>
        <fullName evidence="6">Alpha N-terminal protein methyltransferase 1</fullName>
        <ecNumber evidence="5">2.1.1.244</ecNumber>
    </recommendedName>
    <alternativeName>
        <fullName evidence="7">X-Pro-Lys N-terminal protein methyltransferase 1</fullName>
    </alternativeName>
</protein>
<evidence type="ECO:0000256" key="8">
    <source>
        <dbReference type="ARBA" id="ARBA00047306"/>
    </source>
</evidence>
<dbReference type="GO" id="GO:0032259">
    <property type="term" value="P:methylation"/>
    <property type="evidence" value="ECO:0007669"/>
    <property type="project" value="UniProtKB-KW"/>
</dbReference>
<dbReference type="InterPro" id="IPR029063">
    <property type="entry name" value="SAM-dependent_MTases_sf"/>
</dbReference>
<organism evidence="12 13">
    <name type="scientific">Calocera viscosa (strain TUFC12733)</name>
    <dbReference type="NCBI Taxonomy" id="1330018"/>
    <lineage>
        <taxon>Eukaryota</taxon>
        <taxon>Fungi</taxon>
        <taxon>Dikarya</taxon>
        <taxon>Basidiomycota</taxon>
        <taxon>Agaricomycotina</taxon>
        <taxon>Dacrymycetes</taxon>
        <taxon>Dacrymycetales</taxon>
        <taxon>Dacrymycetaceae</taxon>
        <taxon>Calocera</taxon>
    </lineage>
</organism>
<dbReference type="AlphaFoldDB" id="A0A167LMC6"/>
<feature type="binding site" evidence="11">
    <location>
        <position position="175"/>
    </location>
    <ligand>
        <name>S-adenosyl-L-methionine</name>
        <dbReference type="ChEBI" id="CHEBI:59789"/>
    </ligand>
</feature>
<dbReference type="CDD" id="cd02440">
    <property type="entry name" value="AdoMet_MTases"/>
    <property type="match status" value="1"/>
</dbReference>
<keyword evidence="3" id="KW-0808">Transferase</keyword>
<accession>A0A167LMC6</accession>
<gene>
    <name evidence="12" type="ORF">CALVIDRAFT_515661</name>
</gene>
<keyword evidence="4 11" id="KW-0949">S-adenosyl-L-methionine</keyword>
<dbReference type="Gene3D" id="3.40.50.150">
    <property type="entry name" value="Vaccinia Virus protein VP39"/>
    <property type="match status" value="1"/>
</dbReference>
<feature type="binding site" evidence="11">
    <location>
        <begin position="139"/>
        <end position="140"/>
    </location>
    <ligand>
        <name>S-adenosyl-L-methionine</name>
        <dbReference type="ChEBI" id="CHEBI:59789"/>
    </ligand>
</feature>
<evidence type="ECO:0000256" key="7">
    <source>
        <dbReference type="ARBA" id="ARBA00043129"/>
    </source>
</evidence>
<dbReference type="Pfam" id="PF05891">
    <property type="entry name" value="Methyltransf_PK"/>
    <property type="match status" value="1"/>
</dbReference>
<reference evidence="12 13" key="1">
    <citation type="journal article" date="2016" name="Mol. Biol. Evol.">
        <title>Comparative Genomics of Early-Diverging Mushroom-Forming Fungi Provides Insights into the Origins of Lignocellulose Decay Capabilities.</title>
        <authorList>
            <person name="Nagy L.G."/>
            <person name="Riley R."/>
            <person name="Tritt A."/>
            <person name="Adam C."/>
            <person name="Daum C."/>
            <person name="Floudas D."/>
            <person name="Sun H."/>
            <person name="Yadav J.S."/>
            <person name="Pangilinan J."/>
            <person name="Larsson K.H."/>
            <person name="Matsuura K."/>
            <person name="Barry K."/>
            <person name="Labutti K."/>
            <person name="Kuo R."/>
            <person name="Ohm R.A."/>
            <person name="Bhattacharya S.S."/>
            <person name="Shirouzu T."/>
            <person name="Yoshinaga Y."/>
            <person name="Martin F.M."/>
            <person name="Grigoriev I.V."/>
            <person name="Hibbett D.S."/>
        </authorList>
    </citation>
    <scope>NUCLEOTIDE SEQUENCE [LARGE SCALE GENOMIC DNA]</scope>
    <source>
        <strain evidence="12 13">TUFC12733</strain>
    </source>
</reference>
<evidence type="ECO:0000256" key="11">
    <source>
        <dbReference type="PIRSR" id="PIRSR016958-1"/>
    </source>
</evidence>
<evidence type="ECO:0000256" key="3">
    <source>
        <dbReference type="ARBA" id="ARBA00022679"/>
    </source>
</evidence>
<dbReference type="PANTHER" id="PTHR12753:SF0">
    <property type="entry name" value="ALPHA N-TERMINAL PROTEIN METHYLTRANSFERASE 1"/>
    <property type="match status" value="1"/>
</dbReference>
<evidence type="ECO:0000256" key="2">
    <source>
        <dbReference type="ARBA" id="ARBA00022603"/>
    </source>
</evidence>
<evidence type="ECO:0000313" key="12">
    <source>
        <dbReference type="EMBL" id="KZO95844.1"/>
    </source>
</evidence>
<evidence type="ECO:0000256" key="4">
    <source>
        <dbReference type="ARBA" id="ARBA00022691"/>
    </source>
</evidence>
<proteinExistence type="inferred from homology"/>
<dbReference type="PANTHER" id="PTHR12753">
    <property type="entry name" value="AD-003 - RELATED"/>
    <property type="match status" value="1"/>
</dbReference>
<evidence type="ECO:0000256" key="9">
    <source>
        <dbReference type="ARBA" id="ARBA00047885"/>
    </source>
</evidence>
<comment type="catalytic activity">
    <reaction evidence="9">
        <text>N-terminal L-prolyl-L-prolyl-L-lysyl-[protein] + 2 S-adenosyl-L-methionine = N-terminal N,N-dimethyl-L-prolyl-L-prolyl-L-lysyl-[protein] + 2 S-adenosyl-L-homocysteine + 2 H(+)</text>
        <dbReference type="Rhea" id="RHEA:54736"/>
        <dbReference type="Rhea" id="RHEA-COMP:13787"/>
        <dbReference type="Rhea" id="RHEA-COMP:13974"/>
        <dbReference type="ChEBI" id="CHEBI:15378"/>
        <dbReference type="ChEBI" id="CHEBI:57856"/>
        <dbReference type="ChEBI" id="CHEBI:59789"/>
        <dbReference type="ChEBI" id="CHEBI:138059"/>
        <dbReference type="ChEBI" id="CHEBI:138318"/>
        <dbReference type="EC" id="2.1.1.244"/>
    </reaction>
</comment>
<dbReference type="EMBL" id="KV417287">
    <property type="protein sequence ID" value="KZO95844.1"/>
    <property type="molecule type" value="Genomic_DNA"/>
</dbReference>
<dbReference type="PIRSF" id="PIRSF016958">
    <property type="entry name" value="DUF858_MeTrfase_lik"/>
    <property type="match status" value="1"/>
</dbReference>
<evidence type="ECO:0000313" key="13">
    <source>
        <dbReference type="Proteomes" id="UP000076738"/>
    </source>
</evidence>
<evidence type="ECO:0000256" key="6">
    <source>
        <dbReference type="ARBA" id="ARBA00039449"/>
    </source>
</evidence>
<name>A0A167LMC6_CALVF</name>
<dbReference type="GO" id="GO:0005737">
    <property type="term" value="C:cytoplasm"/>
    <property type="evidence" value="ECO:0007669"/>
    <property type="project" value="TreeGrafter"/>
</dbReference>
<evidence type="ECO:0000256" key="10">
    <source>
        <dbReference type="ARBA" id="ARBA00048167"/>
    </source>
</evidence>
<dbReference type="SUPFAM" id="SSF53335">
    <property type="entry name" value="S-adenosyl-L-methionine-dependent methyltransferases"/>
    <property type="match status" value="1"/>
</dbReference>
<dbReference type="EC" id="2.1.1.244" evidence="5"/>
<dbReference type="Proteomes" id="UP000076738">
    <property type="component" value="Unassembled WGS sequence"/>
</dbReference>
<comment type="catalytic activity">
    <reaction evidence="8">
        <text>N-terminal L-seryl-L-prolyl-L-lysyl-[protein] + 3 S-adenosyl-L-methionine = N-terminal N,N,N-trimethyl-L-seryl-L-prolyl-L-lysyl-[protein] + 3 S-adenosyl-L-homocysteine + 3 H(+)</text>
        <dbReference type="Rhea" id="RHEA:54724"/>
        <dbReference type="Rhea" id="RHEA-COMP:13789"/>
        <dbReference type="Rhea" id="RHEA-COMP:13973"/>
        <dbReference type="ChEBI" id="CHEBI:15378"/>
        <dbReference type="ChEBI" id="CHEBI:57856"/>
        <dbReference type="ChEBI" id="CHEBI:59789"/>
        <dbReference type="ChEBI" id="CHEBI:138061"/>
        <dbReference type="ChEBI" id="CHEBI:138317"/>
        <dbReference type="EC" id="2.1.1.244"/>
    </reaction>
</comment>
<sequence length="269" mass="29323">MAPKSGKPKGPDFAAGIAYWEALPPTLDTVLGGLAASSLPLVDALSSRQLLLSLFPQLRTFSTPHNPRPLPVTPTPAPRALDVGAGIGRVTSKVLLHMFTYVDMVEPVESFLQTAISESSDWKGIKEGKKGVRFIKAPLQDVALFSPVPPEDSRVLASVGKEQEGEGGYDAIWCQWCLGHLSKKDLVVFCKRAQKALRSGGYIIAKENVCADNEDGSARDEYDAEDSTVTRSNQAWLDAFESAGLEVVQNKIQLGFPEFLYEVRSYVLR</sequence>
<dbReference type="GO" id="GO:0071885">
    <property type="term" value="F:N-terminal protein N-methyltransferase activity"/>
    <property type="evidence" value="ECO:0007669"/>
    <property type="project" value="UniProtKB-EC"/>
</dbReference>
<feature type="binding site" evidence="11">
    <location>
        <position position="84"/>
    </location>
    <ligand>
        <name>S-adenosyl-L-methionine</name>
        <dbReference type="ChEBI" id="CHEBI:59789"/>
    </ligand>
</feature>
<dbReference type="InterPro" id="IPR008576">
    <property type="entry name" value="MeTrfase_NTM1"/>
</dbReference>
<feature type="binding site" evidence="11">
    <location>
        <position position="89"/>
    </location>
    <ligand>
        <name>S-adenosyl-L-methionine</name>
        <dbReference type="ChEBI" id="CHEBI:59789"/>
    </ligand>
</feature>